<proteinExistence type="predicted"/>
<dbReference type="GO" id="GO:0004534">
    <property type="term" value="F:5'-3' RNA exonuclease activity"/>
    <property type="evidence" value="ECO:0007669"/>
    <property type="project" value="TreeGrafter"/>
</dbReference>
<protein>
    <submittedName>
        <fullName evidence="2">PHP domain containing protein</fullName>
    </submittedName>
</protein>
<dbReference type="AlphaFoldDB" id="A0A080N5U3"/>
<dbReference type="RefSeq" id="WP_044086520.1">
    <property type="nucleotide sequence ID" value="NZ_ATLK01000001.1"/>
</dbReference>
<evidence type="ECO:0000313" key="3">
    <source>
        <dbReference type="Proteomes" id="UP000028730"/>
    </source>
</evidence>
<dbReference type="CDD" id="cd07438">
    <property type="entry name" value="PHP_HisPPase_AMP"/>
    <property type="match status" value="1"/>
</dbReference>
<dbReference type="STRING" id="1341695.BBOMB_0334"/>
<dbReference type="InterPro" id="IPR052018">
    <property type="entry name" value="PHP_domain"/>
</dbReference>
<sequence>MTDATDTVFNPITGWDLHCHTICSDGTKTPTELVREASQSGLHGAAITDHDTSEGWDEARAASLHYHVPLLFGTEVTAQFGKVSVHVLAYQYNRADERVSELFERTRNARIDRAKAMVASLSKDFPITWDAVMEQAKRGERTTVGRPHIADALVAAGVYRNRSEAFAGVVSSSSPYYIPTASPDAGDVVQVIAAAGGVSVIAHPGDRSRNCVLLSDSQIRTLAHMGLGGLEVRHRGNDETQRRRLLELAHRYGLLVTGGSDWHGDGKPNLLGENLTDDRVVEMILEKSAKAR</sequence>
<accession>A0A080N5U3</accession>
<dbReference type="SMART" id="SM00481">
    <property type="entry name" value="POLIIIAc"/>
    <property type="match status" value="1"/>
</dbReference>
<dbReference type="Gene3D" id="1.10.150.650">
    <property type="match status" value="1"/>
</dbReference>
<dbReference type="Gene3D" id="3.20.20.140">
    <property type="entry name" value="Metal-dependent hydrolases"/>
    <property type="match status" value="1"/>
</dbReference>
<dbReference type="InterPro" id="IPR004013">
    <property type="entry name" value="PHP_dom"/>
</dbReference>
<dbReference type="eggNOG" id="COG0613">
    <property type="taxonomic scope" value="Bacteria"/>
</dbReference>
<keyword evidence="3" id="KW-1185">Reference proteome</keyword>
<dbReference type="Pfam" id="PF02811">
    <property type="entry name" value="PHP"/>
    <property type="match status" value="1"/>
</dbReference>
<evidence type="ECO:0000313" key="2">
    <source>
        <dbReference type="EMBL" id="KFF31004.1"/>
    </source>
</evidence>
<dbReference type="InterPro" id="IPR003141">
    <property type="entry name" value="Pol/His_phosphatase_N"/>
</dbReference>
<dbReference type="GO" id="GO:0035312">
    <property type="term" value="F:5'-3' DNA exonuclease activity"/>
    <property type="evidence" value="ECO:0007669"/>
    <property type="project" value="TreeGrafter"/>
</dbReference>
<feature type="domain" description="Polymerase/histidinol phosphatase N-terminal" evidence="1">
    <location>
        <begin position="15"/>
        <end position="80"/>
    </location>
</feature>
<dbReference type="OrthoDB" id="9804333at2"/>
<dbReference type="InterPro" id="IPR016195">
    <property type="entry name" value="Pol/histidinol_Pase-like"/>
</dbReference>
<reference evidence="2 3" key="1">
    <citation type="journal article" date="2014" name="Appl. Environ. Microbiol.">
        <title>Genomic encyclopedia of type strains of the genus Bifidobacterium.</title>
        <authorList>
            <person name="Milani C."/>
            <person name="Lugli G.A."/>
            <person name="Duranti S."/>
            <person name="Turroni F."/>
            <person name="Bottacini F."/>
            <person name="Mangifesta M."/>
            <person name="Sanchez B."/>
            <person name="Viappiani A."/>
            <person name="Mancabelli L."/>
            <person name="Taminiau B."/>
            <person name="Delcenserie V."/>
            <person name="Barrangou R."/>
            <person name="Margolles A."/>
            <person name="van Sinderen D."/>
            <person name="Ventura M."/>
        </authorList>
    </citation>
    <scope>NUCLEOTIDE SEQUENCE [LARGE SCALE GENOMIC DNA]</scope>
    <source>
        <strain evidence="2 3">DSM 19703</strain>
    </source>
</reference>
<dbReference type="Proteomes" id="UP000028730">
    <property type="component" value="Unassembled WGS sequence"/>
</dbReference>
<dbReference type="PANTHER" id="PTHR42924">
    <property type="entry name" value="EXONUCLEASE"/>
    <property type="match status" value="1"/>
</dbReference>
<dbReference type="SUPFAM" id="SSF89550">
    <property type="entry name" value="PHP domain-like"/>
    <property type="match status" value="1"/>
</dbReference>
<dbReference type="EMBL" id="ATLK01000001">
    <property type="protein sequence ID" value="KFF31004.1"/>
    <property type="molecule type" value="Genomic_DNA"/>
</dbReference>
<name>A0A080N5U3_9BIFI</name>
<gene>
    <name evidence="2" type="ORF">BBOMB_0334</name>
</gene>
<dbReference type="PANTHER" id="PTHR42924:SF3">
    <property type="entry name" value="POLYMERASE_HISTIDINOL PHOSPHATASE N-TERMINAL DOMAIN-CONTAINING PROTEIN"/>
    <property type="match status" value="1"/>
</dbReference>
<evidence type="ECO:0000259" key="1">
    <source>
        <dbReference type="SMART" id="SM00481"/>
    </source>
</evidence>
<comment type="caution">
    <text evidence="2">The sequence shown here is derived from an EMBL/GenBank/DDBJ whole genome shotgun (WGS) entry which is preliminary data.</text>
</comment>
<organism evidence="2 3">
    <name type="scientific">Bifidobacterium bombi DSM 19703</name>
    <dbReference type="NCBI Taxonomy" id="1341695"/>
    <lineage>
        <taxon>Bacteria</taxon>
        <taxon>Bacillati</taxon>
        <taxon>Actinomycetota</taxon>
        <taxon>Actinomycetes</taxon>
        <taxon>Bifidobacteriales</taxon>
        <taxon>Bifidobacteriaceae</taxon>
        <taxon>Bifidobacterium</taxon>
    </lineage>
</organism>